<feature type="region of interest" description="Disordered" evidence="1">
    <location>
        <begin position="74"/>
        <end position="117"/>
    </location>
</feature>
<proteinExistence type="predicted"/>
<evidence type="ECO:0000256" key="1">
    <source>
        <dbReference type="SAM" id="MobiDB-lite"/>
    </source>
</evidence>
<name>A0A0L9UZ29_PHAAN</name>
<dbReference type="Proteomes" id="UP000053144">
    <property type="component" value="Chromosome 7"/>
</dbReference>
<dbReference type="EMBL" id="CM003377">
    <property type="protein sequence ID" value="KOM48115.1"/>
    <property type="molecule type" value="Genomic_DNA"/>
</dbReference>
<feature type="region of interest" description="Disordered" evidence="1">
    <location>
        <begin position="517"/>
        <end position="539"/>
    </location>
</feature>
<feature type="compositionally biased region" description="Basic and acidic residues" evidence="1">
    <location>
        <begin position="19"/>
        <end position="31"/>
    </location>
</feature>
<accession>A0A0L9UZ29</accession>
<evidence type="ECO:0000313" key="2">
    <source>
        <dbReference type="EMBL" id="KOM48115.1"/>
    </source>
</evidence>
<reference evidence="3" key="1">
    <citation type="journal article" date="2015" name="Proc. Natl. Acad. Sci. U.S.A.">
        <title>Genome sequencing of adzuki bean (Vigna angularis) provides insight into high starch and low fat accumulation and domestication.</title>
        <authorList>
            <person name="Yang K."/>
            <person name="Tian Z."/>
            <person name="Chen C."/>
            <person name="Luo L."/>
            <person name="Zhao B."/>
            <person name="Wang Z."/>
            <person name="Yu L."/>
            <person name="Li Y."/>
            <person name="Sun Y."/>
            <person name="Li W."/>
            <person name="Chen Y."/>
            <person name="Li Y."/>
            <person name="Zhang Y."/>
            <person name="Ai D."/>
            <person name="Zhao J."/>
            <person name="Shang C."/>
            <person name="Ma Y."/>
            <person name="Wu B."/>
            <person name="Wang M."/>
            <person name="Gao L."/>
            <person name="Sun D."/>
            <person name="Zhang P."/>
            <person name="Guo F."/>
            <person name="Wang W."/>
            <person name="Li Y."/>
            <person name="Wang J."/>
            <person name="Varshney R.K."/>
            <person name="Wang J."/>
            <person name="Ling H.Q."/>
            <person name="Wan P."/>
        </authorList>
    </citation>
    <scope>NUCLEOTIDE SEQUENCE</scope>
    <source>
        <strain evidence="3">cv. Jingnong 6</strain>
    </source>
</reference>
<gene>
    <name evidence="2" type="ORF">LR48_Vigan07g181900</name>
</gene>
<sequence>MSPPSLPITASLPSPSEIENPKIRIETENRKTPNRTLSRPRITVVIQESLSRSYPLRYRSGGTSVMSKLRQVRLKRQPHQGRRHQNATAKPPVHPKPGDSIVFDHLGSRQPQDQPLRNRADSRVFWAEGILGRPILHVFRKTRSTHASFSLASTSSNPTSIPQILRRSTSTFDFEDARQSLCTGIKTVGLTSHLSARKITIARPRLRRRTLDNQYVNERSSIHFNERSSIHFNERSRSARQLMSTTVQTSLDTPLGLGRSASNGTNVQTNPDVRPLGHRCLSTRFPNVRPFDVHQFAMDRTAFLIDVPAPTLDVRPRRSCSYARRSASTFLLLRSTFGLDVPAPTLDVRPRRSCSYAQHSASTFLLLRSTFGLDVPAHTLDVRPRRSCSHARHSASTFLLARSTFGLDVPARTLDIRARRSCSHARQTAGRTFKPSSTLVHFVLNVRPLGRQPFIHSNAQRSLNNVRRIMECRPPAQYRSSWNVPSSASRTTLTFSLERSSLLSASTFSPLRSTRPLDNSCVRASKQPDFRPHPAETNARHSMWTSVQTAAARPRLYIRTLDTQCGRPFNKQTVRHLPSESNARQSVGVRTFKHWAVRFQPLILTFGLYRSTILQYERSHIRPITSLAFAKFRRKHSVTSSL</sequence>
<feature type="compositionally biased region" description="Basic residues" evidence="1">
    <location>
        <begin position="74"/>
        <end position="85"/>
    </location>
</feature>
<evidence type="ECO:0000313" key="3">
    <source>
        <dbReference type="Proteomes" id="UP000053144"/>
    </source>
</evidence>
<protein>
    <submittedName>
        <fullName evidence="2">Uncharacterized protein</fullName>
    </submittedName>
</protein>
<organism evidence="2 3">
    <name type="scientific">Phaseolus angularis</name>
    <name type="common">Azuki bean</name>
    <name type="synonym">Vigna angularis</name>
    <dbReference type="NCBI Taxonomy" id="3914"/>
    <lineage>
        <taxon>Eukaryota</taxon>
        <taxon>Viridiplantae</taxon>
        <taxon>Streptophyta</taxon>
        <taxon>Embryophyta</taxon>
        <taxon>Tracheophyta</taxon>
        <taxon>Spermatophyta</taxon>
        <taxon>Magnoliopsida</taxon>
        <taxon>eudicotyledons</taxon>
        <taxon>Gunneridae</taxon>
        <taxon>Pentapetalae</taxon>
        <taxon>rosids</taxon>
        <taxon>fabids</taxon>
        <taxon>Fabales</taxon>
        <taxon>Fabaceae</taxon>
        <taxon>Papilionoideae</taxon>
        <taxon>50 kb inversion clade</taxon>
        <taxon>NPAAA clade</taxon>
        <taxon>indigoferoid/millettioid clade</taxon>
        <taxon>Phaseoleae</taxon>
        <taxon>Vigna</taxon>
    </lineage>
</organism>
<dbReference type="Gramene" id="KOM48115">
    <property type="protein sequence ID" value="KOM48115"/>
    <property type="gene ID" value="LR48_Vigan07g181900"/>
</dbReference>
<dbReference type="AlphaFoldDB" id="A0A0L9UZ29"/>
<feature type="region of interest" description="Disordered" evidence="1">
    <location>
        <begin position="1"/>
        <end position="37"/>
    </location>
</feature>
<feature type="region of interest" description="Disordered" evidence="1">
    <location>
        <begin position="251"/>
        <end position="273"/>
    </location>
</feature>
<feature type="compositionally biased region" description="Polar residues" evidence="1">
    <location>
        <begin position="260"/>
        <end position="271"/>
    </location>
</feature>